<evidence type="ECO:0000256" key="1">
    <source>
        <dbReference type="SAM" id="Phobius"/>
    </source>
</evidence>
<keyword evidence="1" id="KW-1133">Transmembrane helix</keyword>
<proteinExistence type="predicted"/>
<reference evidence="2" key="1">
    <citation type="submission" date="2017-02" db="EMBL/GenBank/DDBJ databases">
        <title>Delving into the versatile metabolic prowess of the omnipresent phylum Bacteroidetes.</title>
        <authorList>
            <person name="Nobu M.K."/>
            <person name="Mei R."/>
            <person name="Narihiro T."/>
            <person name="Kuroda K."/>
            <person name="Liu W.-T."/>
        </authorList>
    </citation>
    <scope>NUCLEOTIDE SEQUENCE</scope>
    <source>
        <strain evidence="2">ADurb.Bin417</strain>
    </source>
</reference>
<dbReference type="Proteomes" id="UP000485484">
    <property type="component" value="Unassembled WGS sequence"/>
</dbReference>
<name>A0A1V5M6A4_UNCT6</name>
<sequence>MELTTIERAFVLGFLALTWAAVVMFIALAAVLIQQFFRGGR</sequence>
<protein>
    <submittedName>
        <fullName evidence="2">Uncharacterized protein</fullName>
    </submittedName>
</protein>
<comment type="caution">
    <text evidence="2">The sequence shown here is derived from an EMBL/GenBank/DDBJ whole genome shotgun (WGS) entry which is preliminary data.</text>
</comment>
<gene>
    <name evidence="2" type="ORF">BWY73_01620</name>
</gene>
<organism evidence="2">
    <name type="scientific">candidate division TA06 bacterium ADurb.Bin417</name>
    <dbReference type="NCBI Taxonomy" id="1852828"/>
    <lineage>
        <taxon>Bacteria</taxon>
        <taxon>Bacteria division TA06</taxon>
    </lineage>
</organism>
<accession>A0A1V5M6A4</accession>
<evidence type="ECO:0000313" key="2">
    <source>
        <dbReference type="EMBL" id="OPZ88759.1"/>
    </source>
</evidence>
<feature type="transmembrane region" description="Helical" evidence="1">
    <location>
        <begin position="12"/>
        <end position="33"/>
    </location>
</feature>
<dbReference type="AlphaFoldDB" id="A0A1V5M6A4"/>
<keyword evidence="1" id="KW-0472">Membrane</keyword>
<dbReference type="EMBL" id="MWAK01000457">
    <property type="protein sequence ID" value="OPZ88759.1"/>
    <property type="molecule type" value="Genomic_DNA"/>
</dbReference>
<keyword evidence="1" id="KW-0812">Transmembrane</keyword>